<evidence type="ECO:0000313" key="8">
    <source>
        <dbReference type="EMBL" id="CAC5393777.1"/>
    </source>
</evidence>
<dbReference type="AlphaFoldDB" id="A0A6J8CFK4"/>
<dbReference type="Proteomes" id="UP000507470">
    <property type="component" value="Unassembled WGS sequence"/>
</dbReference>
<sequence>MINAAMDEFEKNKNKFVNFSHIASWDELFNIVLAFTICLTTFRIMRILSYNERINQLGNVLTHVSRDLCGCFVISFLVYTAFILSGHLFFGRYLETYKDLFVSSTTLINAIIGRNSINDLFSIEPVLGRLYYFLFVLFLLWILMTMLNATLNVGITSVRNQPIESQYGFTDILLSVFGETVGSVMAYYKTEPKEIKEKERQRKYLWNEDISIDIESIRFSTDKSSQKLGNQEGWW</sequence>
<organism evidence="8 9">
    <name type="scientific">Mytilus coruscus</name>
    <name type="common">Sea mussel</name>
    <dbReference type="NCBI Taxonomy" id="42192"/>
    <lineage>
        <taxon>Eukaryota</taxon>
        <taxon>Metazoa</taxon>
        <taxon>Spiralia</taxon>
        <taxon>Lophotrochozoa</taxon>
        <taxon>Mollusca</taxon>
        <taxon>Bivalvia</taxon>
        <taxon>Autobranchia</taxon>
        <taxon>Pteriomorphia</taxon>
        <taxon>Mytilida</taxon>
        <taxon>Mytiloidea</taxon>
        <taxon>Mytilidae</taxon>
        <taxon>Mytilinae</taxon>
        <taxon>Mytilus</taxon>
    </lineage>
</organism>
<evidence type="ECO:0000256" key="6">
    <source>
        <dbReference type="SAM" id="Phobius"/>
    </source>
</evidence>
<dbReference type="GO" id="GO:0005509">
    <property type="term" value="F:calcium ion binding"/>
    <property type="evidence" value="ECO:0007669"/>
    <property type="project" value="InterPro"/>
</dbReference>
<dbReference type="GO" id="GO:0050982">
    <property type="term" value="P:detection of mechanical stimulus"/>
    <property type="evidence" value="ECO:0007669"/>
    <property type="project" value="TreeGrafter"/>
</dbReference>
<dbReference type="Pfam" id="PF08016">
    <property type="entry name" value="PKD_channel"/>
    <property type="match status" value="1"/>
</dbReference>
<keyword evidence="9" id="KW-1185">Reference proteome</keyword>
<dbReference type="InterPro" id="IPR051223">
    <property type="entry name" value="Polycystin"/>
</dbReference>
<dbReference type="OrthoDB" id="444119at2759"/>
<dbReference type="GO" id="GO:0005262">
    <property type="term" value="F:calcium channel activity"/>
    <property type="evidence" value="ECO:0007669"/>
    <property type="project" value="TreeGrafter"/>
</dbReference>
<evidence type="ECO:0000256" key="3">
    <source>
        <dbReference type="ARBA" id="ARBA00022692"/>
    </source>
</evidence>
<feature type="transmembrane region" description="Helical" evidence="6">
    <location>
        <begin position="68"/>
        <end position="90"/>
    </location>
</feature>
<dbReference type="EMBL" id="CACVKT020005208">
    <property type="protein sequence ID" value="CAC5393777.1"/>
    <property type="molecule type" value="Genomic_DNA"/>
</dbReference>
<comment type="similarity">
    <text evidence="2">Belongs to the polycystin family.</text>
</comment>
<dbReference type="GO" id="GO:0016020">
    <property type="term" value="C:membrane"/>
    <property type="evidence" value="ECO:0007669"/>
    <property type="project" value="UniProtKB-SubCell"/>
</dbReference>
<gene>
    <name evidence="8" type="ORF">MCOR_28598</name>
</gene>
<keyword evidence="5 6" id="KW-0472">Membrane</keyword>
<feature type="domain" description="Polycystin cation channel PKD1/PKD2" evidence="7">
    <location>
        <begin position="4"/>
        <end position="152"/>
    </location>
</feature>
<reference evidence="8 9" key="1">
    <citation type="submission" date="2020-06" db="EMBL/GenBank/DDBJ databases">
        <authorList>
            <person name="Li R."/>
            <person name="Bekaert M."/>
        </authorList>
    </citation>
    <scope>NUCLEOTIDE SEQUENCE [LARGE SCALE GENOMIC DNA]</scope>
    <source>
        <strain evidence="9">wild</strain>
    </source>
</reference>
<dbReference type="PRINTS" id="PR01433">
    <property type="entry name" value="POLYCYSTIN2"/>
</dbReference>
<keyword evidence="4 6" id="KW-1133">Transmembrane helix</keyword>
<evidence type="ECO:0000256" key="5">
    <source>
        <dbReference type="ARBA" id="ARBA00023136"/>
    </source>
</evidence>
<feature type="transmembrane region" description="Helical" evidence="6">
    <location>
        <begin position="130"/>
        <end position="151"/>
    </location>
</feature>
<feature type="transmembrane region" description="Helical" evidence="6">
    <location>
        <begin position="28"/>
        <end position="48"/>
    </location>
</feature>
<evidence type="ECO:0000313" key="9">
    <source>
        <dbReference type="Proteomes" id="UP000507470"/>
    </source>
</evidence>
<evidence type="ECO:0000256" key="2">
    <source>
        <dbReference type="ARBA" id="ARBA00007200"/>
    </source>
</evidence>
<dbReference type="InterPro" id="IPR003915">
    <property type="entry name" value="PKD_2"/>
</dbReference>
<evidence type="ECO:0000256" key="4">
    <source>
        <dbReference type="ARBA" id="ARBA00022989"/>
    </source>
</evidence>
<comment type="subcellular location">
    <subcellularLocation>
        <location evidence="1">Membrane</location>
        <topology evidence="1">Multi-pass membrane protein</topology>
    </subcellularLocation>
</comment>
<keyword evidence="3 6" id="KW-0812">Transmembrane</keyword>
<dbReference type="PANTHER" id="PTHR10877:SF150">
    <property type="entry name" value="REJ DOMAIN-CONTAINING PROTEIN"/>
    <property type="match status" value="1"/>
</dbReference>
<proteinExistence type="inferred from homology"/>
<accession>A0A6J8CFK4</accession>
<name>A0A6J8CFK4_MYTCO</name>
<protein>
    <recommendedName>
        <fullName evidence="7">Polycystin cation channel PKD1/PKD2 domain-containing protein</fullName>
    </recommendedName>
</protein>
<dbReference type="PANTHER" id="PTHR10877">
    <property type="entry name" value="POLYCYSTIN FAMILY MEMBER"/>
    <property type="match status" value="1"/>
</dbReference>
<dbReference type="InterPro" id="IPR013122">
    <property type="entry name" value="PKD1_2_channel"/>
</dbReference>
<evidence type="ECO:0000256" key="1">
    <source>
        <dbReference type="ARBA" id="ARBA00004141"/>
    </source>
</evidence>
<evidence type="ECO:0000259" key="7">
    <source>
        <dbReference type="Pfam" id="PF08016"/>
    </source>
</evidence>